<comment type="caution">
    <text evidence="2">The sequence shown here is derived from an EMBL/GenBank/DDBJ whole genome shotgun (WGS) entry which is preliminary data.</text>
</comment>
<keyword evidence="3" id="KW-1185">Reference proteome</keyword>
<feature type="chain" id="PRO_5045596752" evidence="1">
    <location>
        <begin position="24"/>
        <end position="133"/>
    </location>
</feature>
<gene>
    <name evidence="2" type="ORF">IBL26_10665</name>
</gene>
<accession>A0ABR7RL92</accession>
<evidence type="ECO:0000256" key="1">
    <source>
        <dbReference type="SAM" id="SignalP"/>
    </source>
</evidence>
<sequence length="133" mass="13748">MPAQLIAIALTLISLVFAVPASAQENWWSDVSVSAAFGGALPYSTGSGGYLVTRLMTPEASGRAIRFAGQSPFGMDIKNVFDGRPQVGLGGRYQLRSFSGGGKVSVRAMVSAGVEPVDGPRPMVGLAGLSVLF</sequence>
<keyword evidence="1" id="KW-0732">Signal</keyword>
<name>A0ABR7RL92_9PROT</name>
<dbReference type="EMBL" id="JACTVA010000015">
    <property type="protein sequence ID" value="MBC9207299.1"/>
    <property type="molecule type" value="Genomic_DNA"/>
</dbReference>
<evidence type="ECO:0000313" key="3">
    <source>
        <dbReference type="Proteomes" id="UP000626026"/>
    </source>
</evidence>
<feature type="signal peptide" evidence="1">
    <location>
        <begin position="1"/>
        <end position="23"/>
    </location>
</feature>
<reference evidence="2 3" key="1">
    <citation type="journal article" date="2013" name="Int. J. Syst. Evol. Microbiol.">
        <title>Roseomonas aerophila sp. nov., isolated from air.</title>
        <authorList>
            <person name="Kim S.J."/>
            <person name="Weon H.Y."/>
            <person name="Ahn J.H."/>
            <person name="Hong S.B."/>
            <person name="Seok S.J."/>
            <person name="Whang K.S."/>
            <person name="Kwon S.W."/>
        </authorList>
    </citation>
    <scope>NUCLEOTIDE SEQUENCE [LARGE SCALE GENOMIC DNA]</scope>
    <source>
        <strain evidence="2 3">NBRC 108923</strain>
    </source>
</reference>
<protein>
    <submittedName>
        <fullName evidence="2">Uncharacterized protein</fullName>
    </submittedName>
</protein>
<dbReference type="Proteomes" id="UP000626026">
    <property type="component" value="Unassembled WGS sequence"/>
</dbReference>
<proteinExistence type="predicted"/>
<organism evidence="2 3">
    <name type="scientific">Teichococcus aerophilus</name>
    <dbReference type="NCBI Taxonomy" id="1224513"/>
    <lineage>
        <taxon>Bacteria</taxon>
        <taxon>Pseudomonadati</taxon>
        <taxon>Pseudomonadota</taxon>
        <taxon>Alphaproteobacteria</taxon>
        <taxon>Acetobacterales</taxon>
        <taxon>Roseomonadaceae</taxon>
        <taxon>Roseomonas</taxon>
    </lineage>
</organism>
<dbReference type="RefSeq" id="WP_187784465.1">
    <property type="nucleotide sequence ID" value="NZ_JACTVA010000015.1"/>
</dbReference>
<evidence type="ECO:0000313" key="2">
    <source>
        <dbReference type="EMBL" id="MBC9207299.1"/>
    </source>
</evidence>